<name>A0ACB8SHJ5_9AGAM</name>
<protein>
    <submittedName>
        <fullName evidence="1">Uncharacterized protein</fullName>
    </submittedName>
</protein>
<dbReference type="Proteomes" id="UP000814140">
    <property type="component" value="Unassembled WGS sequence"/>
</dbReference>
<dbReference type="EMBL" id="MU277293">
    <property type="protein sequence ID" value="KAI0055410.1"/>
    <property type="molecule type" value="Genomic_DNA"/>
</dbReference>
<organism evidence="1 2">
    <name type="scientific">Artomyces pyxidatus</name>
    <dbReference type="NCBI Taxonomy" id="48021"/>
    <lineage>
        <taxon>Eukaryota</taxon>
        <taxon>Fungi</taxon>
        <taxon>Dikarya</taxon>
        <taxon>Basidiomycota</taxon>
        <taxon>Agaricomycotina</taxon>
        <taxon>Agaricomycetes</taxon>
        <taxon>Russulales</taxon>
        <taxon>Auriscalpiaceae</taxon>
        <taxon>Artomyces</taxon>
    </lineage>
</organism>
<sequence length="199" mass="22758">MPESDPGPGLRDRVGGHGLQRWPRHFDMPRRVNRLKRPVGVAVNKLHTSVCAPQESTWGPRGRHEGQALDETYLAGCGGMLEIGSKEEKMQHESSRASELELTNREAGTYRARHRKGTGRCESELKMGVGERLARAEIRYREHGRNERAWSGRDYGKWKEQRPGGDESDSARREREVRDKQATHRHERTPKSDISPEDM</sequence>
<gene>
    <name evidence="1" type="ORF">BV25DRAFT_1842982</name>
</gene>
<reference evidence="1" key="1">
    <citation type="submission" date="2021-03" db="EMBL/GenBank/DDBJ databases">
        <authorList>
            <consortium name="DOE Joint Genome Institute"/>
            <person name="Ahrendt S."/>
            <person name="Looney B.P."/>
            <person name="Miyauchi S."/>
            <person name="Morin E."/>
            <person name="Drula E."/>
            <person name="Courty P.E."/>
            <person name="Chicoki N."/>
            <person name="Fauchery L."/>
            <person name="Kohler A."/>
            <person name="Kuo A."/>
            <person name="Labutti K."/>
            <person name="Pangilinan J."/>
            <person name="Lipzen A."/>
            <person name="Riley R."/>
            <person name="Andreopoulos W."/>
            <person name="He G."/>
            <person name="Johnson J."/>
            <person name="Barry K.W."/>
            <person name="Grigoriev I.V."/>
            <person name="Nagy L."/>
            <person name="Hibbett D."/>
            <person name="Henrissat B."/>
            <person name="Matheny P.B."/>
            <person name="Labbe J."/>
            <person name="Martin F."/>
        </authorList>
    </citation>
    <scope>NUCLEOTIDE SEQUENCE</scope>
    <source>
        <strain evidence="1">HHB10654</strain>
    </source>
</reference>
<accession>A0ACB8SHJ5</accession>
<comment type="caution">
    <text evidence="1">The sequence shown here is derived from an EMBL/GenBank/DDBJ whole genome shotgun (WGS) entry which is preliminary data.</text>
</comment>
<proteinExistence type="predicted"/>
<keyword evidence="2" id="KW-1185">Reference proteome</keyword>
<evidence type="ECO:0000313" key="2">
    <source>
        <dbReference type="Proteomes" id="UP000814140"/>
    </source>
</evidence>
<evidence type="ECO:0000313" key="1">
    <source>
        <dbReference type="EMBL" id="KAI0055410.1"/>
    </source>
</evidence>
<reference evidence="1" key="2">
    <citation type="journal article" date="2022" name="New Phytol.">
        <title>Evolutionary transition to the ectomycorrhizal habit in the genomes of a hyperdiverse lineage of mushroom-forming fungi.</title>
        <authorList>
            <person name="Looney B."/>
            <person name="Miyauchi S."/>
            <person name="Morin E."/>
            <person name="Drula E."/>
            <person name="Courty P.E."/>
            <person name="Kohler A."/>
            <person name="Kuo A."/>
            <person name="LaButti K."/>
            <person name="Pangilinan J."/>
            <person name="Lipzen A."/>
            <person name="Riley R."/>
            <person name="Andreopoulos W."/>
            <person name="He G."/>
            <person name="Johnson J."/>
            <person name="Nolan M."/>
            <person name="Tritt A."/>
            <person name="Barry K.W."/>
            <person name="Grigoriev I.V."/>
            <person name="Nagy L.G."/>
            <person name="Hibbett D."/>
            <person name="Henrissat B."/>
            <person name="Matheny P.B."/>
            <person name="Labbe J."/>
            <person name="Martin F.M."/>
        </authorList>
    </citation>
    <scope>NUCLEOTIDE SEQUENCE</scope>
    <source>
        <strain evidence="1">HHB10654</strain>
    </source>
</reference>